<evidence type="ECO:0000256" key="3">
    <source>
        <dbReference type="ARBA" id="ARBA00022806"/>
    </source>
</evidence>
<keyword evidence="12" id="KW-1185">Reference proteome</keyword>
<protein>
    <recommendedName>
        <fullName evidence="7">DNA 3'-5' helicase</fullName>
        <ecNumber evidence="7">5.6.2.4</ecNumber>
    </recommendedName>
</protein>
<dbReference type="PROSITE" id="PS51198">
    <property type="entry name" value="UVRD_HELICASE_ATP_BIND"/>
    <property type="match status" value="1"/>
</dbReference>
<evidence type="ECO:0000256" key="7">
    <source>
        <dbReference type="ARBA" id="ARBA00034808"/>
    </source>
</evidence>
<evidence type="ECO:0000256" key="4">
    <source>
        <dbReference type="ARBA" id="ARBA00022840"/>
    </source>
</evidence>
<evidence type="ECO:0000256" key="2">
    <source>
        <dbReference type="ARBA" id="ARBA00022801"/>
    </source>
</evidence>
<reference evidence="11 12" key="2">
    <citation type="submission" date="2021-08" db="EMBL/GenBank/DDBJ databases">
        <title>Rheinheimera aquimaris sp. nov., isolated from seawater of the East Sea in Korea.</title>
        <authorList>
            <person name="Kim K.H."/>
            <person name="Wenting R."/>
            <person name="Kim K.R."/>
            <person name="Jeon C.O."/>
        </authorList>
    </citation>
    <scope>NUCLEOTIDE SEQUENCE [LARGE SCALE GENOMIC DNA]</scope>
    <source>
        <strain evidence="11 12">MA-13</strain>
    </source>
</reference>
<proteinExistence type="predicted"/>
<comment type="caution">
    <text evidence="11">The sequence shown here is derived from an EMBL/GenBank/DDBJ whole genome shotgun (WGS) entry which is preliminary data.</text>
</comment>
<evidence type="ECO:0000256" key="6">
    <source>
        <dbReference type="ARBA" id="ARBA00034617"/>
    </source>
</evidence>
<dbReference type="InterPro" id="IPR014017">
    <property type="entry name" value="DNA_helicase_UvrD-like_C"/>
</dbReference>
<name>A0ABS7XAU4_9GAMM</name>
<dbReference type="Pfam" id="PF01396">
    <property type="entry name" value="Zn_ribbon_Top1"/>
    <property type="match status" value="2"/>
</dbReference>
<dbReference type="SUPFAM" id="SSF52540">
    <property type="entry name" value="P-loop containing nucleoside triphosphate hydrolases"/>
    <property type="match status" value="1"/>
</dbReference>
<evidence type="ECO:0000256" key="1">
    <source>
        <dbReference type="ARBA" id="ARBA00022741"/>
    </source>
</evidence>
<accession>A0ABS7XAU4</accession>
<evidence type="ECO:0000313" key="11">
    <source>
        <dbReference type="EMBL" id="MBZ9612685.1"/>
    </source>
</evidence>
<dbReference type="InterPro" id="IPR013498">
    <property type="entry name" value="Topo_IA_Znf"/>
</dbReference>
<keyword evidence="1 9" id="KW-0547">Nucleotide-binding</keyword>
<dbReference type="EC" id="5.6.2.4" evidence="7"/>
<organism evidence="11 12">
    <name type="scientific">Rheinheimera maricola</name>
    <dbReference type="NCBI Taxonomy" id="2793282"/>
    <lineage>
        <taxon>Bacteria</taxon>
        <taxon>Pseudomonadati</taxon>
        <taxon>Pseudomonadota</taxon>
        <taxon>Gammaproteobacteria</taxon>
        <taxon>Chromatiales</taxon>
        <taxon>Chromatiaceae</taxon>
        <taxon>Rheinheimera</taxon>
    </lineage>
</organism>
<reference evidence="11 12" key="1">
    <citation type="submission" date="2020-12" db="EMBL/GenBank/DDBJ databases">
        <authorList>
            <person name="Ruan W."/>
            <person name="Khan S.A."/>
            <person name="Jeon C.O."/>
        </authorList>
    </citation>
    <scope>NUCLEOTIDE SEQUENCE [LARGE SCALE GENOMIC DNA]</scope>
    <source>
        <strain evidence="11 12">MA-13</strain>
    </source>
</reference>
<dbReference type="Gene3D" id="3.30.65.10">
    <property type="entry name" value="Bacterial Topoisomerase I, domain 1"/>
    <property type="match status" value="2"/>
</dbReference>
<dbReference type="PANTHER" id="PTHR11070:SF63">
    <property type="entry name" value="DNA HELICASE IV"/>
    <property type="match status" value="1"/>
</dbReference>
<feature type="domain" description="UvrD-like helicase ATP-binding" evidence="10">
    <location>
        <begin position="199"/>
        <end position="659"/>
    </location>
</feature>
<dbReference type="Pfam" id="PF13361">
    <property type="entry name" value="UvrD_C"/>
    <property type="match status" value="1"/>
</dbReference>
<dbReference type="EMBL" id="JAERPS020000005">
    <property type="protein sequence ID" value="MBZ9612685.1"/>
    <property type="molecule type" value="Genomic_DNA"/>
</dbReference>
<dbReference type="Proteomes" id="UP000663814">
    <property type="component" value="Unassembled WGS sequence"/>
</dbReference>
<evidence type="ECO:0000256" key="8">
    <source>
        <dbReference type="ARBA" id="ARBA00048988"/>
    </source>
</evidence>
<keyword evidence="3 9" id="KW-0347">Helicase</keyword>
<comment type="catalytic activity">
    <reaction evidence="8">
        <text>ATP + H2O = ADP + phosphate + H(+)</text>
        <dbReference type="Rhea" id="RHEA:13065"/>
        <dbReference type="ChEBI" id="CHEBI:15377"/>
        <dbReference type="ChEBI" id="CHEBI:15378"/>
        <dbReference type="ChEBI" id="CHEBI:30616"/>
        <dbReference type="ChEBI" id="CHEBI:43474"/>
        <dbReference type="ChEBI" id="CHEBI:456216"/>
        <dbReference type="EC" id="5.6.2.4"/>
    </reaction>
</comment>
<keyword evidence="4 9" id="KW-0067">ATP-binding</keyword>
<evidence type="ECO:0000256" key="9">
    <source>
        <dbReference type="PROSITE-ProRule" id="PRU00560"/>
    </source>
</evidence>
<comment type="catalytic activity">
    <reaction evidence="6">
        <text>Couples ATP hydrolysis with the unwinding of duplex DNA by translocating in the 3'-5' direction.</text>
        <dbReference type="EC" id="5.6.2.4"/>
    </reaction>
</comment>
<dbReference type="SUPFAM" id="SSF57783">
    <property type="entry name" value="Zinc beta-ribbon"/>
    <property type="match status" value="1"/>
</dbReference>
<evidence type="ECO:0000256" key="5">
    <source>
        <dbReference type="ARBA" id="ARBA00023235"/>
    </source>
</evidence>
<dbReference type="InterPro" id="IPR000212">
    <property type="entry name" value="DNA_helicase_UvrD/REP"/>
</dbReference>
<dbReference type="InterPro" id="IPR014016">
    <property type="entry name" value="UvrD-like_ATP-bd"/>
</dbReference>
<evidence type="ECO:0000259" key="10">
    <source>
        <dbReference type="PROSITE" id="PS51198"/>
    </source>
</evidence>
<dbReference type="Gene3D" id="3.40.50.300">
    <property type="entry name" value="P-loop containing nucleotide triphosphate hydrolases"/>
    <property type="match status" value="3"/>
</dbReference>
<gene>
    <name evidence="11" type="ORF">I4W93_013870</name>
</gene>
<keyword evidence="2 9" id="KW-0378">Hydrolase</keyword>
<dbReference type="PANTHER" id="PTHR11070">
    <property type="entry name" value="UVRD / RECB / PCRA DNA HELICASE FAMILY MEMBER"/>
    <property type="match status" value="1"/>
</dbReference>
<keyword evidence="5" id="KW-0413">Isomerase</keyword>
<dbReference type="InterPro" id="IPR027417">
    <property type="entry name" value="P-loop_NTPase"/>
</dbReference>
<feature type="binding site" evidence="9">
    <location>
        <begin position="220"/>
        <end position="227"/>
    </location>
    <ligand>
        <name>ATP</name>
        <dbReference type="ChEBI" id="CHEBI:30616"/>
    </ligand>
</feature>
<dbReference type="Gene3D" id="3.40.91.30">
    <property type="match status" value="1"/>
</dbReference>
<dbReference type="Pfam" id="PF00580">
    <property type="entry name" value="UvrD-helicase"/>
    <property type="match status" value="1"/>
</dbReference>
<evidence type="ECO:0000313" key="12">
    <source>
        <dbReference type="Proteomes" id="UP000663814"/>
    </source>
</evidence>
<dbReference type="RefSeq" id="WP_205312807.1">
    <property type="nucleotide sequence ID" value="NZ_JAERPS020000005.1"/>
</dbReference>
<sequence length="973" mass="110657">MTQSSSETPGISRVIKPHWFLRLFGVEPVSLSLIDERLELKTVNGQRYTVLPDSLTKTNTKIEGLFFADLCLTTDRGELLINGLPKLACEEHYRWLTGIWFSQLSPAMQQVLADIQRLLSAGYPRTSRLKQVVALAQQAVKQFKTLPDRTSFPNVDFTVFETLQFKAGWKEADFNLLRQQYIRKQLALHQQFFDKVESKPLTEKQREACVVDEDNNLVLAGAGTGKTSTMVGRAGYLLQSGQAQASEILMLAFANKAAAEMQERIEKRLGDCGITASTFHKLGKDIIASVEGKQPSLSPLAEDDKLLAKHVNEWFEEHLKQPAYQKLVLDYFQNYLYPVKNAFDFDSEGAYFDYILANDIRTLKGEKVKSLGECLIANYLLRQGIEYQYEARYEHPTADVFHRQYQPDFYLPDYGIYIEFYGIDRQGNTAPYVNRQAYHEGMAWKLQLHQRHGTKLVTLYHYQHLDGTLYTELDKQFASFGVKPEPLPREAVLETLREFGAISAFAQLLSDLLKRYRANCYEPGQLDKAIDAADNPQQVQAALSLLLPVVDDYQCLLARNNHIDFDDMIGKALSYVKIGRFKSRWKYLLVDEFQDISDARARLVTYLRDSVPVASLFCVGDDWQAIYRFTGSDLQFTTDFISRFGPTQTTPLDLTFRFNNSISDVASRFVLQNPQQVRKQLNTLTRVTKPTVSLMRADNRISPGEPDRLERVLQKISSIAEPGSTVYLLGRFGFNLPDYAELKRLSRQFNQLKLACFSIHASKGKEADYVVILGLENGKHGFPSQKVTHPLLEALLPAKEQFAYAEERRLFYVALTRARHRAYLITDMAVASEFVVELLNDKYPLELNEFETSLSQQLFHLIKCIKCKTGSMVPRAGQFGAFFGCNKYPLCNHTEPGCSQCGSAMTRKGRFNVCLHNACGHWVPVCPKCGAEILQRSGRNGVFWSCRNSRKEGMSCGHKEQVIDYLTSLKTLS</sequence>